<feature type="compositionally biased region" description="Low complexity" evidence="1">
    <location>
        <begin position="34"/>
        <end position="58"/>
    </location>
</feature>
<dbReference type="PROSITE" id="PS51257">
    <property type="entry name" value="PROKAR_LIPOPROTEIN"/>
    <property type="match status" value="1"/>
</dbReference>
<sequence>MKKIVHSLVLPVLGIFITACTNEAQTEESDARLSESSIIETTTNSTTVSSQQETSESTEVVASPTLEEFVGGWGIPYSEFFFFINSDGTASDTSEVNQPLPETSFHYTDDGRSVMTLHRADGTSNDFVLEKDGTLTTNGESYIYLGNITLEEFRANNAPTEETTVDSEPTTYTLDEAITAAKHFMADGNDLSLFDNYTFTSDEQLTDASGRPYYAINIRQNGSNGMKSMAIGTIIVYADNGECAWQ</sequence>
<keyword evidence="2" id="KW-0732">Signal</keyword>
<dbReference type="Pfam" id="PF16308">
    <property type="entry name" value="DUF4950"/>
    <property type="match status" value="1"/>
</dbReference>
<feature type="region of interest" description="Disordered" evidence="1">
    <location>
        <begin position="27"/>
        <end position="58"/>
    </location>
</feature>
<evidence type="ECO:0000256" key="2">
    <source>
        <dbReference type="SAM" id="SignalP"/>
    </source>
</evidence>
<evidence type="ECO:0000313" key="5">
    <source>
        <dbReference type="Proteomes" id="UP000782705"/>
    </source>
</evidence>
<proteinExistence type="predicted"/>
<organism evidence="4 5">
    <name type="scientific">Candidatus Enterococcus willemsii</name>
    <dbReference type="NCBI Taxonomy" id="1857215"/>
    <lineage>
        <taxon>Bacteria</taxon>
        <taxon>Bacillati</taxon>
        <taxon>Bacillota</taxon>
        <taxon>Bacilli</taxon>
        <taxon>Lactobacillales</taxon>
        <taxon>Enterococcaceae</taxon>
        <taxon>Enterococcus</taxon>
    </lineage>
</organism>
<dbReference type="Proteomes" id="UP000782705">
    <property type="component" value="Unassembled WGS sequence"/>
</dbReference>
<accession>A0ABQ6YX44</accession>
<feature type="domain" description="DUF4950" evidence="3">
    <location>
        <begin position="20"/>
        <end position="153"/>
    </location>
</feature>
<keyword evidence="5" id="KW-1185">Reference proteome</keyword>
<evidence type="ECO:0000313" key="4">
    <source>
        <dbReference type="EMBL" id="KAF1301940.1"/>
    </source>
</evidence>
<feature type="signal peptide" evidence="2">
    <location>
        <begin position="1"/>
        <end position="21"/>
    </location>
</feature>
<evidence type="ECO:0000256" key="1">
    <source>
        <dbReference type="SAM" id="MobiDB-lite"/>
    </source>
</evidence>
<dbReference type="InterPro" id="IPR032539">
    <property type="entry name" value="DUF4950"/>
</dbReference>
<comment type="caution">
    <text evidence="4">The sequence shown here is derived from an EMBL/GenBank/DDBJ whole genome shotgun (WGS) entry which is preliminary data.</text>
</comment>
<dbReference type="RefSeq" id="WP_161902920.1">
    <property type="nucleotide sequence ID" value="NZ_MAEL01000054.1"/>
</dbReference>
<reference evidence="4 5" key="1">
    <citation type="submission" date="2016-06" db="EMBL/GenBank/DDBJ databases">
        <title>Four novel species of enterococci isolated from chicken manure.</title>
        <authorList>
            <person name="Van Tyne D."/>
        </authorList>
    </citation>
    <scope>NUCLEOTIDE SEQUENCE [LARGE SCALE GENOMIC DNA]</scope>
    <source>
        <strain evidence="4 5">CU12B</strain>
    </source>
</reference>
<feature type="chain" id="PRO_5046378872" description="DUF4950 domain-containing protein" evidence="2">
    <location>
        <begin position="22"/>
        <end position="246"/>
    </location>
</feature>
<dbReference type="EMBL" id="MAEL01000054">
    <property type="protein sequence ID" value="KAF1301940.1"/>
    <property type="molecule type" value="Genomic_DNA"/>
</dbReference>
<evidence type="ECO:0000259" key="3">
    <source>
        <dbReference type="Pfam" id="PF16308"/>
    </source>
</evidence>
<protein>
    <recommendedName>
        <fullName evidence="3">DUF4950 domain-containing protein</fullName>
    </recommendedName>
</protein>
<gene>
    <name evidence="4" type="ORF">BAU17_00805</name>
</gene>
<name>A0ABQ6YX44_9ENTE</name>